<protein>
    <submittedName>
        <fullName evidence="2">NAD-dependent epimerase/dehydratase</fullName>
    </submittedName>
</protein>
<accession>A1VT01</accession>
<evidence type="ECO:0000259" key="1">
    <source>
        <dbReference type="Pfam" id="PF01370"/>
    </source>
</evidence>
<dbReference type="CDD" id="cd05232">
    <property type="entry name" value="UDP_G4E_4_SDR_e"/>
    <property type="match status" value="1"/>
</dbReference>
<evidence type="ECO:0000313" key="2">
    <source>
        <dbReference type="EMBL" id="ABM38779.1"/>
    </source>
</evidence>
<dbReference type="Pfam" id="PF01370">
    <property type="entry name" value="Epimerase"/>
    <property type="match status" value="1"/>
</dbReference>
<feature type="domain" description="NAD-dependent epimerase/dehydratase" evidence="1">
    <location>
        <begin position="2"/>
        <end position="225"/>
    </location>
</feature>
<evidence type="ECO:0000313" key="3">
    <source>
        <dbReference type="Proteomes" id="UP000000644"/>
    </source>
</evidence>
<reference evidence="3" key="1">
    <citation type="journal article" date="2009" name="Environ. Microbiol.">
        <title>The genome of Polaromonas naphthalenivorans strain CJ2, isolated from coal tar-contaminated sediment, reveals physiological and metabolic versatility and evolution through extensive horizontal gene transfer.</title>
        <authorList>
            <person name="Yagi J.M."/>
            <person name="Sims D."/>
            <person name="Brettin T."/>
            <person name="Bruce D."/>
            <person name="Madsen E.L."/>
        </authorList>
    </citation>
    <scope>NUCLEOTIDE SEQUENCE [LARGE SCALE GENOMIC DNA]</scope>
    <source>
        <strain evidence="3">CJ2</strain>
    </source>
</reference>
<organism evidence="2 3">
    <name type="scientific">Polaromonas naphthalenivorans (strain CJ2)</name>
    <dbReference type="NCBI Taxonomy" id="365044"/>
    <lineage>
        <taxon>Bacteria</taxon>
        <taxon>Pseudomonadati</taxon>
        <taxon>Pseudomonadota</taxon>
        <taxon>Betaproteobacteria</taxon>
        <taxon>Burkholderiales</taxon>
        <taxon>Comamonadaceae</taxon>
        <taxon>Polaromonas</taxon>
    </lineage>
</organism>
<gene>
    <name evidence="2" type="ordered locus">Pnap_3482</name>
</gene>
<name>A1VT01_POLNA</name>
<dbReference type="EMBL" id="CP000529">
    <property type="protein sequence ID" value="ABM38779.1"/>
    <property type="molecule type" value="Genomic_DNA"/>
</dbReference>
<dbReference type="OrthoDB" id="9801056at2"/>
<dbReference type="Proteomes" id="UP000000644">
    <property type="component" value="Chromosome"/>
</dbReference>
<dbReference type="PANTHER" id="PTHR43245">
    <property type="entry name" value="BIFUNCTIONAL POLYMYXIN RESISTANCE PROTEIN ARNA"/>
    <property type="match status" value="1"/>
</dbReference>
<dbReference type="SUPFAM" id="SSF51735">
    <property type="entry name" value="NAD(P)-binding Rossmann-fold domains"/>
    <property type="match status" value="1"/>
</dbReference>
<dbReference type="Gene3D" id="3.40.50.720">
    <property type="entry name" value="NAD(P)-binding Rossmann-like Domain"/>
    <property type="match status" value="1"/>
</dbReference>
<proteinExistence type="predicted"/>
<dbReference type="InterPro" id="IPR001509">
    <property type="entry name" value="Epimerase_deHydtase"/>
</dbReference>
<keyword evidence="3" id="KW-1185">Reference proteome</keyword>
<sequence length="315" mass="34198">MILLTGATGFVGLAISERIVKDGVHDIRAVVRRPESRLSPCIDKVVVPDISLNVDWVNIFEYVEVVIHAAARVHVMADKAANPLDEFRRVNVQGTLNLARQAAAAGVRRFVFISSVKVNGEATQPGRPFTADDAPAPLDAYGISKMEAEQGLREIAAQTGMELVIIRPPLVYGPGVRANFSAMMRWLRRGVPLPLGAIHNQRSLVALDNLVDLIVTCLTHPAAANQTFLVSDGEDVSTTELLRRMGRAMNRPARLVPVPAGWLEQAAALVGKRDMAQRLCGSLQVDIHKTRQLLGWKPPLSLDQGLKKAAQGLAP</sequence>
<dbReference type="eggNOG" id="COG0451">
    <property type="taxonomic scope" value="Bacteria"/>
</dbReference>
<dbReference type="HOGENOM" id="CLU_007383_6_1_4"/>
<dbReference type="InterPro" id="IPR036291">
    <property type="entry name" value="NAD(P)-bd_dom_sf"/>
</dbReference>
<dbReference type="RefSeq" id="WP_011802850.1">
    <property type="nucleotide sequence ID" value="NC_008781.1"/>
</dbReference>
<dbReference type="PANTHER" id="PTHR43245:SF58">
    <property type="entry name" value="BLL5923 PROTEIN"/>
    <property type="match status" value="1"/>
</dbReference>
<dbReference type="AlphaFoldDB" id="A1VT01"/>
<dbReference type="STRING" id="365044.Pnap_3482"/>
<dbReference type="KEGG" id="pna:Pnap_3482"/>
<dbReference type="InterPro" id="IPR050177">
    <property type="entry name" value="Lipid_A_modif_metabolic_enz"/>
</dbReference>